<evidence type="ECO:0000313" key="2">
    <source>
        <dbReference type="Proteomes" id="UP000032689"/>
    </source>
</evidence>
<dbReference type="KEGG" id="vg:26641038"/>
<reference evidence="1 2" key="1">
    <citation type="journal article" date="2015" name="Appl. Environ. Microbiol.">
        <title>Two Phages, phiIPLA-RODI and phiIPLA-C1C, Lyse Mono- and Dual-Species Staphylococcal Biofilms.</title>
        <authorList>
            <person name="Gutierrez D."/>
            <person name="Vandenheuvel D."/>
            <person name="Martinez B."/>
            <person name="Rodriguez A."/>
            <person name="Lavigne R."/>
            <person name="Garcia P."/>
        </authorList>
    </citation>
    <scope>NUCLEOTIDE SEQUENCE [LARGE SCALE GENOMIC DNA]</scope>
</reference>
<evidence type="ECO:0000313" key="1">
    <source>
        <dbReference type="EMBL" id="AJA42341.1"/>
    </source>
</evidence>
<dbReference type="GeneID" id="26641038"/>
<dbReference type="Proteomes" id="UP000032689">
    <property type="component" value="Segment"/>
</dbReference>
<name>A0A0D3MVH6_9CAUD</name>
<sequence>MYIIVGQEFDVIDYQEVYTDYNVCLANTENEAKKIVDYLNKNNYEEGLFKYIKISSYSLEELKNKHRYYHVYGYVTLERQNHVFKVKDSSINNLDYYPFLEYLSEDEILENNEYYMYESGDDRVPYKIHCYSVNKNKIDVNIELPLSRDKEETNKQFKLLENKIKSIVDNIAKEDIRSSNKYKQEIENLSKGEL</sequence>
<dbReference type="RefSeq" id="YP_009214621.1">
    <property type="nucleotide sequence ID" value="NC_028962.1"/>
</dbReference>
<proteinExistence type="predicted"/>
<organism evidence="1 2">
    <name type="scientific">Staphylococcus phage vB_SepM_ phiIPLA-C1C</name>
    <dbReference type="NCBI Taxonomy" id="1572704"/>
    <lineage>
        <taxon>Viruses</taxon>
        <taxon>Duplodnaviria</taxon>
        <taxon>Heunggongvirae</taxon>
        <taxon>Uroviricota</taxon>
        <taxon>Caudoviricetes</taxon>
        <taxon>Herelleviridae</taxon>
        <taxon>Twortvirinae</taxon>
        <taxon>Sepunavirus</taxon>
        <taxon>Sepunavirus IPLAC1C</taxon>
    </lineage>
</organism>
<accession>A0A0D3MVH6</accession>
<keyword evidence="2" id="KW-1185">Reference proteome</keyword>
<dbReference type="EMBL" id="KP027447">
    <property type="protein sequence ID" value="AJA42341.1"/>
    <property type="molecule type" value="Genomic_DNA"/>
</dbReference>
<protein>
    <submittedName>
        <fullName evidence="1">Uncharacterized protein</fullName>
    </submittedName>
</protein>